<dbReference type="FunFam" id="2.60.120.200:FF:000039">
    <property type="entry name" value="Collagen XV alpha 1 chain"/>
    <property type="match status" value="1"/>
</dbReference>
<comment type="caution">
    <text evidence="7">The sequence shown here is derived from an EMBL/GenBank/DDBJ whole genome shotgun (WGS) entry which is preliminary data.</text>
</comment>
<feature type="compositionally biased region" description="Basic and acidic residues" evidence="3">
    <location>
        <begin position="413"/>
        <end position="424"/>
    </location>
</feature>
<dbReference type="OrthoDB" id="10060752at2759"/>
<evidence type="ECO:0008006" key="9">
    <source>
        <dbReference type="Google" id="ProtNLM"/>
    </source>
</evidence>
<feature type="region of interest" description="Disordered" evidence="3">
    <location>
        <begin position="270"/>
        <end position="588"/>
    </location>
</feature>
<dbReference type="Pfam" id="PF01391">
    <property type="entry name" value="Collagen"/>
    <property type="match status" value="2"/>
</dbReference>
<dbReference type="InterPro" id="IPR048287">
    <property type="entry name" value="TSPN-like_N"/>
</dbReference>
<accession>A0A9Q1AVT4</accession>
<feature type="compositionally biased region" description="Pro residues" evidence="3">
    <location>
        <begin position="427"/>
        <end position="439"/>
    </location>
</feature>
<dbReference type="SMART" id="SM00282">
    <property type="entry name" value="LamG"/>
    <property type="match status" value="1"/>
</dbReference>
<keyword evidence="1 4" id="KW-0732">Signal</keyword>
<evidence type="ECO:0000259" key="5">
    <source>
        <dbReference type="SMART" id="SM00210"/>
    </source>
</evidence>
<organism evidence="7 8">
    <name type="scientific">Phrynocephalus forsythii</name>
    <dbReference type="NCBI Taxonomy" id="171643"/>
    <lineage>
        <taxon>Eukaryota</taxon>
        <taxon>Metazoa</taxon>
        <taxon>Chordata</taxon>
        <taxon>Craniata</taxon>
        <taxon>Vertebrata</taxon>
        <taxon>Euteleostomi</taxon>
        <taxon>Lepidosauria</taxon>
        <taxon>Squamata</taxon>
        <taxon>Bifurcata</taxon>
        <taxon>Unidentata</taxon>
        <taxon>Episquamata</taxon>
        <taxon>Toxicofera</taxon>
        <taxon>Iguania</taxon>
        <taxon>Acrodonta</taxon>
        <taxon>Agamidae</taxon>
        <taxon>Agaminae</taxon>
        <taxon>Phrynocephalus</taxon>
    </lineage>
</organism>
<feature type="domain" description="Thrombospondin-like N-terminal" evidence="5">
    <location>
        <begin position="38"/>
        <end position="226"/>
    </location>
</feature>
<dbReference type="EMBL" id="JAPFRF010000012">
    <property type="protein sequence ID" value="KAJ7313706.1"/>
    <property type="molecule type" value="Genomic_DNA"/>
</dbReference>
<dbReference type="Gene3D" id="2.60.120.200">
    <property type="match status" value="1"/>
</dbReference>
<evidence type="ECO:0000313" key="7">
    <source>
        <dbReference type="EMBL" id="KAJ7313706.1"/>
    </source>
</evidence>
<dbReference type="GO" id="GO:0030198">
    <property type="term" value="P:extracellular matrix organization"/>
    <property type="evidence" value="ECO:0007669"/>
    <property type="project" value="TreeGrafter"/>
</dbReference>
<gene>
    <name evidence="7" type="ORF">JRQ81_005333</name>
</gene>
<feature type="compositionally biased region" description="Basic and acidic residues" evidence="3">
    <location>
        <begin position="341"/>
        <end position="367"/>
    </location>
</feature>
<dbReference type="Proteomes" id="UP001142489">
    <property type="component" value="Unassembled WGS sequence"/>
</dbReference>
<feature type="compositionally biased region" description="Pro residues" evidence="3">
    <location>
        <begin position="570"/>
        <end position="581"/>
    </location>
</feature>
<dbReference type="InterPro" id="IPR013320">
    <property type="entry name" value="ConA-like_dom_sf"/>
</dbReference>
<keyword evidence="2" id="KW-0677">Repeat</keyword>
<dbReference type="SMART" id="SM00210">
    <property type="entry name" value="TSPN"/>
    <property type="match status" value="1"/>
</dbReference>
<evidence type="ECO:0000256" key="2">
    <source>
        <dbReference type="ARBA" id="ARBA00022737"/>
    </source>
</evidence>
<dbReference type="PANTHER" id="PTHR24023:SF372">
    <property type="entry name" value="COLLAGEN ALPHA-1(XVI) CHAIN"/>
    <property type="match status" value="1"/>
</dbReference>
<evidence type="ECO:0000256" key="3">
    <source>
        <dbReference type="SAM" id="MobiDB-lite"/>
    </source>
</evidence>
<dbReference type="GO" id="GO:0005615">
    <property type="term" value="C:extracellular space"/>
    <property type="evidence" value="ECO:0007669"/>
    <property type="project" value="TreeGrafter"/>
</dbReference>
<name>A0A9Q1AVT4_9SAUR</name>
<evidence type="ECO:0000313" key="8">
    <source>
        <dbReference type="Proteomes" id="UP001142489"/>
    </source>
</evidence>
<dbReference type="InterPro" id="IPR050149">
    <property type="entry name" value="Collagen_superfamily"/>
</dbReference>
<evidence type="ECO:0000259" key="6">
    <source>
        <dbReference type="SMART" id="SM00282"/>
    </source>
</evidence>
<sequence length="588" mass="60923">MSPSLSQWPWNWLLLLLSSSLPTVLPAQVIEERGPNGNLDLTELIGVPLPPFVSFITGYGGFPAYSFGPDANIGRLTRTLIPQPFYRDFAITITVKPSSDNGGVLFAITDAFQKIIYLGVRLSPVDDSTQRIIMYYTEPASQISREAASFKVPVMTNKWNRFTLAVQGSEIILFMDCEEYNRVQFQRSREALLFESSSGIFVGNAGATGLEKFTGSIQQLTIKPDSKAIEDQCEDDDPYASGEGSGHDSIQGQEGIPESHEVIWPTQAPLLNLSGNSSDETTAEPVGPPPTVSPHSDEMDFSGQHPLEEMSRPTTVKEQGMTTTEMTKQESEYTTISQEISKTEPGLHDSILESTRGEKGQKGEKGEQGSPGPPGKAGLEEAQSGTMIPGLPGLDGKPGKPGPPGSPGLKGEPGSKGEKGDRGDGLPGPPGPPGPPGLPAPSRGSKLMEIQGSGSGSGDFDRDIELPRGAPGPPGPPGSPGIPGLPAPDSNAGAPGTPGQNGKDGTAGNPGPRGPPGQPGENGLNGTVGRKGEKGDPGLRGSVGAKGDPGDVGLPGKKGQQGADGEPGKAGPPGPPGPPGPGYGFGFE</sequence>
<feature type="chain" id="PRO_5040371909" description="Collagen alpha-1(XV) chain" evidence="4">
    <location>
        <begin position="27"/>
        <end position="588"/>
    </location>
</feature>
<feature type="non-terminal residue" evidence="7">
    <location>
        <position position="1"/>
    </location>
</feature>
<reference evidence="7" key="1">
    <citation type="journal article" date="2023" name="DNA Res.">
        <title>Chromosome-level genome assembly of Phrynocephalus forsythii using third-generation DNA sequencing and Hi-C analysis.</title>
        <authorList>
            <person name="Qi Y."/>
            <person name="Zhao W."/>
            <person name="Zhao Y."/>
            <person name="Niu C."/>
            <person name="Cao S."/>
            <person name="Zhang Y."/>
        </authorList>
    </citation>
    <scope>NUCLEOTIDE SEQUENCE</scope>
    <source>
        <tissue evidence="7">Muscle</tissue>
    </source>
</reference>
<dbReference type="PANTHER" id="PTHR24023">
    <property type="entry name" value="COLLAGEN ALPHA"/>
    <property type="match status" value="1"/>
</dbReference>
<dbReference type="AlphaFoldDB" id="A0A9Q1AVT4"/>
<dbReference type="SUPFAM" id="SSF49899">
    <property type="entry name" value="Concanavalin A-like lectins/glucanases"/>
    <property type="match status" value="1"/>
</dbReference>
<dbReference type="GO" id="GO:0030020">
    <property type="term" value="F:extracellular matrix structural constituent conferring tensile strength"/>
    <property type="evidence" value="ECO:0007669"/>
    <property type="project" value="TreeGrafter"/>
</dbReference>
<dbReference type="GO" id="GO:0005594">
    <property type="term" value="C:collagen type IX trimer"/>
    <property type="evidence" value="ECO:0007669"/>
    <property type="project" value="TreeGrafter"/>
</dbReference>
<feature type="compositionally biased region" description="Polar residues" evidence="3">
    <location>
        <begin position="312"/>
        <end position="340"/>
    </location>
</feature>
<dbReference type="InterPro" id="IPR008160">
    <property type="entry name" value="Collagen"/>
</dbReference>
<evidence type="ECO:0000256" key="1">
    <source>
        <dbReference type="ARBA" id="ARBA00022729"/>
    </source>
</evidence>
<proteinExistence type="predicted"/>
<evidence type="ECO:0000256" key="4">
    <source>
        <dbReference type="SAM" id="SignalP"/>
    </source>
</evidence>
<dbReference type="InterPro" id="IPR001791">
    <property type="entry name" value="Laminin_G"/>
</dbReference>
<keyword evidence="8" id="KW-1185">Reference proteome</keyword>
<feature type="region of interest" description="Disordered" evidence="3">
    <location>
        <begin position="231"/>
        <end position="254"/>
    </location>
</feature>
<feature type="signal peptide" evidence="4">
    <location>
        <begin position="1"/>
        <end position="26"/>
    </location>
</feature>
<feature type="compositionally biased region" description="Pro residues" evidence="3">
    <location>
        <begin position="470"/>
        <end position="486"/>
    </location>
</feature>
<feature type="domain" description="Laminin G" evidence="6">
    <location>
        <begin position="87"/>
        <end position="225"/>
    </location>
</feature>
<protein>
    <recommendedName>
        <fullName evidence="9">Collagen alpha-1(XV) chain</fullName>
    </recommendedName>
</protein>